<organism evidence="5 6">
    <name type="scientific">Clostridium boliviensis</name>
    <dbReference type="NCBI Taxonomy" id="318465"/>
    <lineage>
        <taxon>Bacteria</taxon>
        <taxon>Bacillati</taxon>
        <taxon>Bacillota</taxon>
        <taxon>Clostridia</taxon>
        <taxon>Eubacteriales</taxon>
        <taxon>Clostridiaceae</taxon>
        <taxon>Clostridium</taxon>
    </lineage>
</organism>
<keyword evidence="3" id="KW-0808">Transferase</keyword>
<keyword evidence="6" id="KW-1185">Reference proteome</keyword>
<dbReference type="RefSeq" id="WP_318064140.1">
    <property type="nucleotide sequence ID" value="NZ_JAWONS010000133.1"/>
</dbReference>
<dbReference type="CDD" id="cd02440">
    <property type="entry name" value="AdoMet_MTases"/>
    <property type="match status" value="1"/>
</dbReference>
<dbReference type="EMBL" id="JAWONS010000133">
    <property type="protein sequence ID" value="MDW2797764.1"/>
    <property type="molecule type" value="Genomic_DNA"/>
</dbReference>
<gene>
    <name evidence="5" type="ORF">RZO55_09295</name>
</gene>
<dbReference type="GO" id="GO:0008168">
    <property type="term" value="F:methyltransferase activity"/>
    <property type="evidence" value="ECO:0007669"/>
    <property type="project" value="UniProtKB-KW"/>
</dbReference>
<evidence type="ECO:0000313" key="5">
    <source>
        <dbReference type="EMBL" id="MDW2797764.1"/>
    </source>
</evidence>
<dbReference type="PANTHER" id="PTHR44942">
    <property type="entry name" value="METHYLTRANSF_11 DOMAIN-CONTAINING PROTEIN"/>
    <property type="match status" value="1"/>
</dbReference>
<evidence type="ECO:0000256" key="3">
    <source>
        <dbReference type="ARBA" id="ARBA00022679"/>
    </source>
</evidence>
<name>A0ABU4GJH4_9CLOT</name>
<evidence type="ECO:0000313" key="6">
    <source>
        <dbReference type="Proteomes" id="UP001276854"/>
    </source>
</evidence>
<dbReference type="InterPro" id="IPR051052">
    <property type="entry name" value="Diverse_substrate_MTase"/>
</dbReference>
<comment type="similarity">
    <text evidence="1">Belongs to the methyltransferase superfamily.</text>
</comment>
<dbReference type="GO" id="GO:0032259">
    <property type="term" value="P:methylation"/>
    <property type="evidence" value="ECO:0007669"/>
    <property type="project" value="UniProtKB-KW"/>
</dbReference>
<dbReference type="InterPro" id="IPR013216">
    <property type="entry name" value="Methyltransf_11"/>
</dbReference>
<dbReference type="InterPro" id="IPR029063">
    <property type="entry name" value="SAM-dependent_MTases_sf"/>
</dbReference>
<evidence type="ECO:0000256" key="1">
    <source>
        <dbReference type="ARBA" id="ARBA00008361"/>
    </source>
</evidence>
<dbReference type="PANTHER" id="PTHR44942:SF4">
    <property type="entry name" value="METHYLTRANSFERASE TYPE 11 DOMAIN-CONTAINING PROTEIN"/>
    <property type="match status" value="1"/>
</dbReference>
<dbReference type="Gene3D" id="3.40.50.150">
    <property type="entry name" value="Vaccinia Virus protein VP39"/>
    <property type="match status" value="1"/>
</dbReference>
<feature type="domain" description="Methyltransferase type 11" evidence="4">
    <location>
        <begin position="37"/>
        <end position="129"/>
    </location>
</feature>
<protein>
    <submittedName>
        <fullName evidence="5">Class I SAM-dependent methyltransferase</fullName>
    </submittedName>
</protein>
<accession>A0ABU4GJH4</accession>
<dbReference type="SUPFAM" id="SSF53335">
    <property type="entry name" value="S-adenosyl-L-methionine-dependent methyltransferases"/>
    <property type="match status" value="1"/>
</dbReference>
<reference evidence="5 6" key="1">
    <citation type="submission" date="2023-10" db="EMBL/GenBank/DDBJ databases">
        <title>A novel Glycoside Hydrolase 43-Like Enzyme from Clostrdium boliviensis is an Endo-xylanase, and a Candidate for Xylooligosaccharides Production from Different Xylan Substrates.</title>
        <authorList>
            <person name="Alvarez M.T."/>
            <person name="Rocabado-Villegas L.R."/>
            <person name="Salas-Veizaga D.M."/>
            <person name="Linares-Pasten J.A."/>
            <person name="Gudmundsdottir E.E."/>
            <person name="Hreggvidsson G.O."/>
            <person name="Adlercreutz P."/>
            <person name="Nordberg Karlsson E."/>
        </authorList>
    </citation>
    <scope>NUCLEOTIDE SEQUENCE [LARGE SCALE GENOMIC DNA]</scope>
    <source>
        <strain evidence="5 6">E-1</strain>
    </source>
</reference>
<keyword evidence="2 5" id="KW-0489">Methyltransferase</keyword>
<evidence type="ECO:0000259" key="4">
    <source>
        <dbReference type="Pfam" id="PF08241"/>
    </source>
</evidence>
<dbReference type="Proteomes" id="UP001276854">
    <property type="component" value="Unassembled WGS sequence"/>
</dbReference>
<sequence length="251" mass="28615">MVDTVAETYEKLRPGYVPELYKDIFKYIPINKASKVVEVGIGGGQATLPILETGCNLTAVEYGSNFTELCRRKFNGYSNFSAVTAKFEDFKCDENTCDLIYSASAFHWIPEEIGYTKVYKLLKSGGTFARFANHSFKDKGREEIHEALQKIYSVYMPGKLNNVEYSESDAENRAEIARKYGFIDIGYKLYHRTRTFTAKEYTFLLGTYSDHIAIDKCTRIKFFSEIEAAINNLGGKITIYDTMDLQLARKP</sequence>
<proteinExistence type="inferred from homology"/>
<evidence type="ECO:0000256" key="2">
    <source>
        <dbReference type="ARBA" id="ARBA00022603"/>
    </source>
</evidence>
<dbReference type="Pfam" id="PF08241">
    <property type="entry name" value="Methyltransf_11"/>
    <property type="match status" value="1"/>
</dbReference>
<comment type="caution">
    <text evidence="5">The sequence shown here is derived from an EMBL/GenBank/DDBJ whole genome shotgun (WGS) entry which is preliminary data.</text>
</comment>